<feature type="region of interest" description="Disordered" evidence="1">
    <location>
        <begin position="94"/>
        <end position="115"/>
    </location>
</feature>
<gene>
    <name evidence="2" type="ORF">S06H3_18022</name>
</gene>
<proteinExistence type="predicted"/>
<dbReference type="AlphaFoldDB" id="X1M1C7"/>
<protein>
    <submittedName>
        <fullName evidence="2">Uncharacterized protein</fullName>
    </submittedName>
</protein>
<name>X1M1C7_9ZZZZ</name>
<organism evidence="2">
    <name type="scientific">marine sediment metagenome</name>
    <dbReference type="NCBI Taxonomy" id="412755"/>
    <lineage>
        <taxon>unclassified sequences</taxon>
        <taxon>metagenomes</taxon>
        <taxon>ecological metagenomes</taxon>
    </lineage>
</organism>
<evidence type="ECO:0000256" key="1">
    <source>
        <dbReference type="SAM" id="MobiDB-lite"/>
    </source>
</evidence>
<accession>X1M1C7</accession>
<dbReference type="EMBL" id="BARV01009071">
    <property type="protein sequence ID" value="GAI11876.1"/>
    <property type="molecule type" value="Genomic_DNA"/>
</dbReference>
<comment type="caution">
    <text evidence="2">The sequence shown here is derived from an EMBL/GenBank/DDBJ whole genome shotgun (WGS) entry which is preliminary data.</text>
</comment>
<evidence type="ECO:0000313" key="2">
    <source>
        <dbReference type="EMBL" id="GAI11876.1"/>
    </source>
</evidence>
<reference evidence="2" key="1">
    <citation type="journal article" date="2014" name="Front. Microbiol.">
        <title>High frequency of phylogenetically diverse reductive dehalogenase-homologous genes in deep subseafloor sedimentary metagenomes.</title>
        <authorList>
            <person name="Kawai M."/>
            <person name="Futagami T."/>
            <person name="Toyoda A."/>
            <person name="Takaki Y."/>
            <person name="Nishi S."/>
            <person name="Hori S."/>
            <person name="Arai W."/>
            <person name="Tsubouchi T."/>
            <person name="Morono Y."/>
            <person name="Uchiyama I."/>
            <person name="Ito T."/>
            <person name="Fujiyama A."/>
            <person name="Inagaki F."/>
            <person name="Takami H."/>
        </authorList>
    </citation>
    <scope>NUCLEOTIDE SEQUENCE</scope>
    <source>
        <strain evidence="2">Expedition CK06-06</strain>
    </source>
</reference>
<sequence length="115" mass="13091">MTNPILFEINPQEAQILEMSLREDVRERHDLLLDIGASLCYKKNTTLQLNEKDLWYLRSKIEPTILVPPTTGIDLIIRIYNALFELGYKEIIGEGDDDKASNKARTDKDQASGIA</sequence>